<dbReference type="OrthoDB" id="1134603at2"/>
<proteinExistence type="predicted"/>
<keyword evidence="3" id="KW-1185">Reference proteome</keyword>
<reference evidence="2 3" key="1">
    <citation type="submission" date="2015-10" db="EMBL/GenBank/DDBJ databases">
        <authorList>
            <person name="Gilbert D.G."/>
        </authorList>
    </citation>
    <scope>NUCLEOTIDE SEQUENCE [LARGE SCALE GENOMIC DNA]</scope>
    <source>
        <strain evidence="3">HZ-22</strain>
    </source>
</reference>
<protein>
    <recommendedName>
        <fullName evidence="4">Lipocalin-like domain-containing protein</fullName>
    </recommendedName>
</protein>
<dbReference type="AlphaFoldDB" id="A0A0P0CTZ9"/>
<dbReference type="RefSeq" id="WP_054723919.1">
    <property type="nucleotide sequence ID" value="NZ_CP012898.1"/>
</dbReference>
<dbReference type="Proteomes" id="UP000057981">
    <property type="component" value="Chromosome"/>
</dbReference>
<sequence length="171" mass="18348">MKNLKNYFFTIVLVALISCSSDNNSDESTNNASGIITLSGEEASELGGTLEVGNIIEGAVQTGTSQSVTLLHKNINTDNGEIIPTDPANTFIIVTAQFSSNASVTKTVSMSININGTEYKFACSSPEVGTFTECGENFEVRQSEKKVIFDNTTVVNTKTDKILTMNGTITW</sequence>
<evidence type="ECO:0000256" key="1">
    <source>
        <dbReference type="SAM" id="SignalP"/>
    </source>
</evidence>
<keyword evidence="1" id="KW-0732">Signal</keyword>
<gene>
    <name evidence="2" type="ORF">APS56_00940</name>
</gene>
<feature type="chain" id="PRO_5006042884" description="Lipocalin-like domain-containing protein" evidence="1">
    <location>
        <begin position="26"/>
        <end position="171"/>
    </location>
</feature>
<evidence type="ECO:0000313" key="3">
    <source>
        <dbReference type="Proteomes" id="UP000057981"/>
    </source>
</evidence>
<accession>A0A0P0CTZ9</accession>
<dbReference type="KEGG" id="ahz:APS56_00940"/>
<dbReference type="EMBL" id="CP012898">
    <property type="protein sequence ID" value="ALJ03802.1"/>
    <property type="molecule type" value="Genomic_DNA"/>
</dbReference>
<dbReference type="PROSITE" id="PS51257">
    <property type="entry name" value="PROKAR_LIPOPROTEIN"/>
    <property type="match status" value="1"/>
</dbReference>
<evidence type="ECO:0008006" key="4">
    <source>
        <dbReference type="Google" id="ProtNLM"/>
    </source>
</evidence>
<feature type="signal peptide" evidence="1">
    <location>
        <begin position="1"/>
        <end position="25"/>
    </location>
</feature>
<organism evidence="2 3">
    <name type="scientific">Pseudalgibacter alginicilyticus</name>
    <dbReference type="NCBI Taxonomy" id="1736674"/>
    <lineage>
        <taxon>Bacteria</taxon>
        <taxon>Pseudomonadati</taxon>
        <taxon>Bacteroidota</taxon>
        <taxon>Flavobacteriia</taxon>
        <taxon>Flavobacteriales</taxon>
        <taxon>Flavobacteriaceae</taxon>
        <taxon>Pseudalgibacter</taxon>
    </lineage>
</organism>
<name>A0A0P0CTZ9_9FLAO</name>
<evidence type="ECO:0000313" key="2">
    <source>
        <dbReference type="EMBL" id="ALJ03802.1"/>
    </source>
</evidence>